<organism evidence="2 3">
    <name type="scientific">Candidatus Accumulibacter aalborgensis</name>
    <dbReference type="NCBI Taxonomy" id="1860102"/>
    <lineage>
        <taxon>Bacteria</taxon>
        <taxon>Pseudomonadati</taxon>
        <taxon>Pseudomonadota</taxon>
        <taxon>Betaproteobacteria</taxon>
        <taxon>Candidatus Accumulibacter</taxon>
    </lineage>
</organism>
<accession>A0A1A8XIE0</accession>
<proteinExistence type="predicted"/>
<reference evidence="2 3" key="1">
    <citation type="submission" date="2016-06" db="EMBL/GenBank/DDBJ databases">
        <authorList>
            <person name="Kjaerup R.B."/>
            <person name="Dalgaard T.S."/>
            <person name="Juul-Madsen H.R."/>
        </authorList>
    </citation>
    <scope>NUCLEOTIDE SEQUENCE [LARGE SCALE GENOMIC DNA]</scope>
    <source>
        <strain evidence="2">3</strain>
    </source>
</reference>
<dbReference type="NCBIfam" id="TIGR01764">
    <property type="entry name" value="excise"/>
    <property type="match status" value="1"/>
</dbReference>
<dbReference type="Pfam" id="PF12728">
    <property type="entry name" value="HTH_17"/>
    <property type="match status" value="1"/>
</dbReference>
<protein>
    <submittedName>
        <fullName evidence="2">Excisionase family DNA-binding domain-containing protein</fullName>
    </submittedName>
</protein>
<keyword evidence="2" id="KW-0238">DNA-binding</keyword>
<dbReference type="AlphaFoldDB" id="A0A1A8XIE0"/>
<sequence>MTTLSFTRSLPSAEEVALARESGRALSAYLETHAETQQIGIFDDQGAAHPVRLPVSALRLLVDLLTKIGEGSAVSIIPIHAELTTQDAADVLNVSRPFLVQLLERGEIPFHKIGTHRRVRYQDVIAYKDRIDAERSKALDALAEQAQELNMGYE</sequence>
<dbReference type="InterPro" id="IPR010093">
    <property type="entry name" value="SinI_DNA-bd"/>
</dbReference>
<name>A0A1A8XIE0_9PROT</name>
<dbReference type="GO" id="GO:0003677">
    <property type="term" value="F:DNA binding"/>
    <property type="evidence" value="ECO:0007669"/>
    <property type="project" value="UniProtKB-KW"/>
</dbReference>
<keyword evidence="3" id="KW-1185">Reference proteome</keyword>
<dbReference type="STRING" id="1860102.ACCAA_130103"/>
<evidence type="ECO:0000259" key="1">
    <source>
        <dbReference type="Pfam" id="PF12728"/>
    </source>
</evidence>
<evidence type="ECO:0000313" key="2">
    <source>
        <dbReference type="EMBL" id="SBT04147.1"/>
    </source>
</evidence>
<evidence type="ECO:0000313" key="3">
    <source>
        <dbReference type="Proteomes" id="UP000199169"/>
    </source>
</evidence>
<dbReference type="EMBL" id="FLQX01000035">
    <property type="protein sequence ID" value="SBT04147.1"/>
    <property type="molecule type" value="Genomic_DNA"/>
</dbReference>
<gene>
    <name evidence="2" type="ORF">ACCAA_130103</name>
</gene>
<dbReference type="InterPro" id="IPR041657">
    <property type="entry name" value="HTH_17"/>
</dbReference>
<dbReference type="Proteomes" id="UP000199169">
    <property type="component" value="Unassembled WGS sequence"/>
</dbReference>
<feature type="domain" description="Helix-turn-helix" evidence="1">
    <location>
        <begin position="83"/>
        <end position="129"/>
    </location>
</feature>
<dbReference type="RefSeq" id="WP_186405851.1">
    <property type="nucleotide sequence ID" value="NZ_FLQX01000035.1"/>
</dbReference>